<dbReference type="InterPro" id="IPR026516">
    <property type="entry name" value="THAP1/10"/>
</dbReference>
<feature type="coiled-coil region" evidence="13">
    <location>
        <begin position="198"/>
        <end position="267"/>
    </location>
</feature>
<evidence type="ECO:0000259" key="14">
    <source>
        <dbReference type="PROSITE" id="PS50950"/>
    </source>
</evidence>
<keyword evidence="5" id="KW-0862">Zinc</keyword>
<evidence type="ECO:0000256" key="9">
    <source>
        <dbReference type="ARBA" id="ARBA00023163"/>
    </source>
</evidence>
<dbReference type="SUPFAM" id="SSF57716">
    <property type="entry name" value="Glucocorticoid receptor-like (DNA-binding domain)"/>
    <property type="match status" value="1"/>
</dbReference>
<evidence type="ECO:0000256" key="13">
    <source>
        <dbReference type="SAM" id="Coils"/>
    </source>
</evidence>
<keyword evidence="11" id="KW-0131">Cell cycle</keyword>
<accession>A0A8D8YBC3</accession>
<organism evidence="15">
    <name type="scientific">Cacopsylla melanoneura</name>
    <dbReference type="NCBI Taxonomy" id="428564"/>
    <lineage>
        <taxon>Eukaryota</taxon>
        <taxon>Metazoa</taxon>
        <taxon>Ecdysozoa</taxon>
        <taxon>Arthropoda</taxon>
        <taxon>Hexapoda</taxon>
        <taxon>Insecta</taxon>
        <taxon>Pterygota</taxon>
        <taxon>Neoptera</taxon>
        <taxon>Paraneoptera</taxon>
        <taxon>Hemiptera</taxon>
        <taxon>Sternorrhyncha</taxon>
        <taxon>Psylloidea</taxon>
        <taxon>Psyllidae</taxon>
        <taxon>Psyllinae</taxon>
        <taxon>Cacopsylla</taxon>
    </lineage>
</organism>
<evidence type="ECO:0000256" key="7">
    <source>
        <dbReference type="ARBA" id="ARBA00023054"/>
    </source>
</evidence>
<evidence type="ECO:0000256" key="1">
    <source>
        <dbReference type="ARBA" id="ARBA00004642"/>
    </source>
</evidence>
<evidence type="ECO:0000256" key="6">
    <source>
        <dbReference type="ARBA" id="ARBA00023015"/>
    </source>
</evidence>
<evidence type="ECO:0000313" key="15">
    <source>
        <dbReference type="EMBL" id="CAG6725491.1"/>
    </source>
</evidence>
<keyword evidence="4 12" id="KW-0863">Zinc-finger</keyword>
<evidence type="ECO:0000256" key="10">
    <source>
        <dbReference type="ARBA" id="ARBA00023242"/>
    </source>
</evidence>
<dbReference type="Gene3D" id="6.20.210.20">
    <property type="entry name" value="THAP domain"/>
    <property type="match status" value="1"/>
</dbReference>
<name>A0A8D8YBC3_9HEMI</name>
<keyword evidence="3" id="KW-0479">Metal-binding</keyword>
<dbReference type="GO" id="GO:0043565">
    <property type="term" value="F:sequence-specific DNA binding"/>
    <property type="evidence" value="ECO:0007669"/>
    <property type="project" value="InterPro"/>
</dbReference>
<dbReference type="Pfam" id="PF05485">
    <property type="entry name" value="THAP"/>
    <property type="match status" value="1"/>
</dbReference>
<keyword evidence="10" id="KW-0539">Nucleus</keyword>
<dbReference type="SMART" id="SM00980">
    <property type="entry name" value="THAP"/>
    <property type="match status" value="1"/>
</dbReference>
<comment type="similarity">
    <text evidence="2">Belongs to the THAP1 family.</text>
</comment>
<evidence type="ECO:0000256" key="3">
    <source>
        <dbReference type="ARBA" id="ARBA00022723"/>
    </source>
</evidence>
<proteinExistence type="inferred from homology"/>
<evidence type="ECO:0000256" key="11">
    <source>
        <dbReference type="ARBA" id="ARBA00023306"/>
    </source>
</evidence>
<comment type="subcellular location">
    <subcellularLocation>
        <location evidence="1">Nucleus</location>
        <location evidence="1">Nucleoplasm</location>
    </subcellularLocation>
</comment>
<dbReference type="PANTHER" id="PTHR46600:SF1">
    <property type="entry name" value="THAP DOMAIN-CONTAINING PROTEIN 1"/>
    <property type="match status" value="1"/>
</dbReference>
<evidence type="ECO:0000256" key="5">
    <source>
        <dbReference type="ARBA" id="ARBA00022833"/>
    </source>
</evidence>
<dbReference type="InterPro" id="IPR038441">
    <property type="entry name" value="THAP_Znf_sf"/>
</dbReference>
<sequence length="274" mass="31711">MNLKNFFYCKCSVVPICIENVINSNYLKVFKVSKMVTCSAYGCTNSTKLPKKGVYGCINASNLSKKGMSFFSFPTNPQRRELWVQAVGRSNWTPSHTARLCQVHFREEDLDRTAFNGYLRLRENVVPSIFPAIPSHLQLSAPVHQSSPGKRQKTLLPLECSSPPAELCSSMEQSTSWSDENDVMPYHFLQVDIDTPRKVKLREELAEKSKEIENKDRTIVEQSRLIRRTQKKLNLMNRKVKMLQQRNKKLNKQIRSMKMKNKTKKNKFVFSEEP</sequence>
<keyword evidence="8 12" id="KW-0238">DNA-binding</keyword>
<keyword evidence="6" id="KW-0805">Transcription regulation</keyword>
<dbReference type="GO" id="GO:0008270">
    <property type="term" value="F:zinc ion binding"/>
    <property type="evidence" value="ECO:0007669"/>
    <property type="project" value="UniProtKB-KW"/>
</dbReference>
<dbReference type="EMBL" id="HBUF01369652">
    <property type="protein sequence ID" value="CAG6725491.1"/>
    <property type="molecule type" value="Transcribed_RNA"/>
</dbReference>
<dbReference type="AlphaFoldDB" id="A0A8D8YBC3"/>
<keyword evidence="7 13" id="KW-0175">Coiled coil</keyword>
<evidence type="ECO:0000256" key="12">
    <source>
        <dbReference type="PROSITE-ProRule" id="PRU00309"/>
    </source>
</evidence>
<evidence type="ECO:0000256" key="4">
    <source>
        <dbReference type="ARBA" id="ARBA00022771"/>
    </source>
</evidence>
<feature type="domain" description="THAP-type" evidence="14">
    <location>
        <begin position="35"/>
        <end position="130"/>
    </location>
</feature>
<dbReference type="PROSITE" id="PS50950">
    <property type="entry name" value="ZF_THAP"/>
    <property type="match status" value="1"/>
</dbReference>
<evidence type="ECO:0000256" key="2">
    <source>
        <dbReference type="ARBA" id="ARBA00006177"/>
    </source>
</evidence>
<reference evidence="15" key="1">
    <citation type="submission" date="2021-05" db="EMBL/GenBank/DDBJ databases">
        <authorList>
            <person name="Alioto T."/>
            <person name="Alioto T."/>
            <person name="Gomez Garrido J."/>
        </authorList>
    </citation>
    <scope>NUCLEOTIDE SEQUENCE</scope>
</reference>
<dbReference type="SMART" id="SM00692">
    <property type="entry name" value="DM3"/>
    <property type="match status" value="1"/>
</dbReference>
<dbReference type="InterPro" id="IPR006612">
    <property type="entry name" value="THAP_Znf"/>
</dbReference>
<keyword evidence="9" id="KW-0804">Transcription</keyword>
<dbReference type="PANTHER" id="PTHR46600">
    <property type="entry name" value="THAP DOMAIN-CONTAINING"/>
    <property type="match status" value="1"/>
</dbReference>
<dbReference type="GO" id="GO:0005654">
    <property type="term" value="C:nucleoplasm"/>
    <property type="evidence" value="ECO:0007669"/>
    <property type="project" value="UniProtKB-SubCell"/>
</dbReference>
<evidence type="ECO:0000256" key="8">
    <source>
        <dbReference type="ARBA" id="ARBA00023125"/>
    </source>
</evidence>
<protein>
    <submittedName>
        <fullName evidence="15">THAP domain-containing protein 6</fullName>
    </submittedName>
</protein>